<name>A0A1E5GU87_9ENTE</name>
<organism evidence="3 4">
    <name type="scientific">Enterococcus quebecensis</name>
    <dbReference type="NCBI Taxonomy" id="903983"/>
    <lineage>
        <taxon>Bacteria</taxon>
        <taxon>Bacillati</taxon>
        <taxon>Bacillota</taxon>
        <taxon>Bacilli</taxon>
        <taxon>Lactobacillales</taxon>
        <taxon>Enterococcaceae</taxon>
        <taxon>Enterococcus</taxon>
    </lineage>
</organism>
<dbReference type="SUPFAM" id="SSF53474">
    <property type="entry name" value="alpha/beta-Hydrolases"/>
    <property type="match status" value="1"/>
</dbReference>
<dbReference type="OrthoDB" id="2213423at2"/>
<gene>
    <name evidence="3" type="ORF">BCR23_05045</name>
</gene>
<protein>
    <recommendedName>
        <fullName evidence="2">Thioesterase domain-containing protein</fullName>
    </recommendedName>
</protein>
<keyword evidence="4" id="KW-1185">Reference proteome</keyword>
<evidence type="ECO:0000259" key="2">
    <source>
        <dbReference type="Pfam" id="PF00975"/>
    </source>
</evidence>
<dbReference type="PANTHER" id="PTHR11487:SF0">
    <property type="entry name" value="S-ACYL FATTY ACID SYNTHASE THIOESTERASE, MEDIUM CHAIN"/>
    <property type="match status" value="1"/>
</dbReference>
<dbReference type="InterPro" id="IPR029058">
    <property type="entry name" value="AB_hydrolase_fold"/>
</dbReference>
<sequence>MKLFCLPYAGGSSSTYFQWKDYFSEKLEIVSIELPGRGTRLDEPLITNFSQLVEEILQSIIENIDINEEFQLFGHSLGGLLAYSVSNRIEKLPHGKLNRLYLSATRTPDSFRQEKNSDSQSSGELLKHLSNLGGIPHELTKNQEFLDYFLPIIQADFSVIQSYSLYEEHGKPAVPTVILNGNDDETVTKFENNWANYLQKIVEIKRFKGNHFFINKYPDQVCRFIHNQIQ</sequence>
<dbReference type="EMBL" id="MIKB01000013">
    <property type="protein sequence ID" value="OEG16256.1"/>
    <property type="molecule type" value="Genomic_DNA"/>
</dbReference>
<dbReference type="InterPro" id="IPR001031">
    <property type="entry name" value="Thioesterase"/>
</dbReference>
<accession>A0A1E5GU87</accession>
<evidence type="ECO:0000256" key="1">
    <source>
        <dbReference type="ARBA" id="ARBA00007169"/>
    </source>
</evidence>
<dbReference type="Pfam" id="PF00975">
    <property type="entry name" value="Thioesterase"/>
    <property type="match status" value="1"/>
</dbReference>
<dbReference type="InterPro" id="IPR012223">
    <property type="entry name" value="TEII"/>
</dbReference>
<proteinExistence type="inferred from homology"/>
<dbReference type="AlphaFoldDB" id="A0A1E5GU87"/>
<evidence type="ECO:0000313" key="4">
    <source>
        <dbReference type="Proteomes" id="UP000094764"/>
    </source>
</evidence>
<comment type="caution">
    <text evidence="3">The sequence shown here is derived from an EMBL/GenBank/DDBJ whole genome shotgun (WGS) entry which is preliminary data.</text>
</comment>
<dbReference type="Gene3D" id="3.40.50.1820">
    <property type="entry name" value="alpha/beta hydrolase"/>
    <property type="match status" value="1"/>
</dbReference>
<reference evidence="4" key="1">
    <citation type="submission" date="2016-09" db="EMBL/GenBank/DDBJ databases">
        <authorList>
            <person name="Gulvik C.A."/>
        </authorList>
    </citation>
    <scope>NUCLEOTIDE SEQUENCE [LARGE SCALE GENOMIC DNA]</scope>
    <source>
        <strain evidence="4">LMG 26306</strain>
    </source>
</reference>
<dbReference type="Proteomes" id="UP000094764">
    <property type="component" value="Unassembled WGS sequence"/>
</dbReference>
<dbReference type="RefSeq" id="WP_069634710.1">
    <property type="nucleotide sequence ID" value="NZ_JXKZ01000007.1"/>
</dbReference>
<feature type="domain" description="Thioesterase" evidence="2">
    <location>
        <begin position="2"/>
        <end position="228"/>
    </location>
</feature>
<evidence type="ECO:0000313" key="3">
    <source>
        <dbReference type="EMBL" id="OEG16256.1"/>
    </source>
</evidence>
<comment type="similarity">
    <text evidence="1">Belongs to the thioesterase family.</text>
</comment>
<dbReference type="PANTHER" id="PTHR11487">
    <property type="entry name" value="THIOESTERASE"/>
    <property type="match status" value="1"/>
</dbReference>
<dbReference type="GO" id="GO:0008610">
    <property type="term" value="P:lipid biosynthetic process"/>
    <property type="evidence" value="ECO:0007669"/>
    <property type="project" value="TreeGrafter"/>
</dbReference>
<dbReference type="STRING" id="903983.BCR23_05045"/>